<sequence length="313" mass="34769">MHIPIWSWIKGLGLPGAGQPGAGLPGVSLLLICLFAGQAQAQDDLLSLIEEETPEETVYATAGFKSTRVINGHSFENTAGGVLDVRISHRFGYLNSGAYNLWGLDNATIRIGADYGITDWLMIGLGRSSVGKTYDGFAKWKFLRQSSGARSMPLSAALVSTIALETLKWAEPERENYFSSRLSYTHQLILGRKFSESFSLQLMPTLVHRNLIPTEQQAHDVLVMGAALRQKLSKRVALNAEYFYVLPDQLEPLYRNSFSLGFDIETGGHVFQLHFTNSTAMIERGFITQTTGNWLDGDIHFGFNISRVFTIRE</sequence>
<protein>
    <recommendedName>
        <fullName evidence="1">DUF5777 domain-containing protein</fullName>
    </recommendedName>
</protein>
<reference evidence="2 3" key="1">
    <citation type="journal article" date="2013" name="Genome Announc.">
        <title>Draft Genome Sequence of Cesiribacter andamanensis Strain AMV16T, Isolated from a Soil Sample from a Mud Volcano in the Andaman Islands, India.</title>
        <authorList>
            <person name="Shivaji S."/>
            <person name="Ara S."/>
            <person name="Begum Z."/>
            <person name="Srinivas T.N."/>
            <person name="Singh A."/>
            <person name="Kumar Pinnaka A."/>
        </authorList>
    </citation>
    <scope>NUCLEOTIDE SEQUENCE [LARGE SCALE GENOMIC DNA]</scope>
    <source>
        <strain evidence="2 3">AMV16</strain>
    </source>
</reference>
<dbReference type="eggNOG" id="COG3637">
    <property type="taxonomic scope" value="Bacteria"/>
</dbReference>
<dbReference type="EMBL" id="AODQ01000050">
    <property type="protein sequence ID" value="EMR02658.1"/>
    <property type="molecule type" value="Genomic_DNA"/>
</dbReference>
<dbReference type="PATRIC" id="fig|1279009.4.peg.2228"/>
<dbReference type="InterPro" id="IPR045916">
    <property type="entry name" value="DUF5777"/>
</dbReference>
<dbReference type="Pfam" id="PF19089">
    <property type="entry name" value="DUF5777"/>
    <property type="match status" value="1"/>
</dbReference>
<comment type="caution">
    <text evidence="2">The sequence shown here is derived from an EMBL/GenBank/DDBJ whole genome shotgun (WGS) entry which is preliminary data.</text>
</comment>
<organism evidence="2 3">
    <name type="scientific">Cesiribacter andamanensis AMV16</name>
    <dbReference type="NCBI Taxonomy" id="1279009"/>
    <lineage>
        <taxon>Bacteria</taxon>
        <taxon>Pseudomonadati</taxon>
        <taxon>Bacteroidota</taxon>
        <taxon>Cytophagia</taxon>
        <taxon>Cytophagales</taxon>
        <taxon>Cesiribacteraceae</taxon>
        <taxon>Cesiribacter</taxon>
    </lineage>
</organism>
<name>M7N1U9_9BACT</name>
<feature type="domain" description="DUF5777" evidence="1">
    <location>
        <begin position="64"/>
        <end position="309"/>
    </location>
</feature>
<keyword evidence="3" id="KW-1185">Reference proteome</keyword>
<evidence type="ECO:0000313" key="2">
    <source>
        <dbReference type="EMBL" id="EMR02658.1"/>
    </source>
</evidence>
<dbReference type="STRING" id="1279009.ADICEAN_02197"/>
<accession>M7N1U9</accession>
<dbReference type="AlphaFoldDB" id="M7N1U9"/>
<gene>
    <name evidence="2" type="ORF">ADICEAN_02197</name>
</gene>
<evidence type="ECO:0000259" key="1">
    <source>
        <dbReference type="Pfam" id="PF19089"/>
    </source>
</evidence>
<evidence type="ECO:0000313" key="3">
    <source>
        <dbReference type="Proteomes" id="UP000011910"/>
    </source>
</evidence>
<proteinExistence type="predicted"/>
<dbReference type="Proteomes" id="UP000011910">
    <property type="component" value="Unassembled WGS sequence"/>
</dbReference>